<organism evidence="1 2">
    <name type="scientific">Undibacterium griseum</name>
    <dbReference type="NCBI Taxonomy" id="2762295"/>
    <lineage>
        <taxon>Bacteria</taxon>
        <taxon>Pseudomonadati</taxon>
        <taxon>Pseudomonadota</taxon>
        <taxon>Betaproteobacteria</taxon>
        <taxon>Burkholderiales</taxon>
        <taxon>Oxalobacteraceae</taxon>
        <taxon>Undibacterium</taxon>
    </lineage>
</organism>
<dbReference type="EMBL" id="JACOGC010000002">
    <property type="protein sequence ID" value="MBC3884517.1"/>
    <property type="molecule type" value="Genomic_DNA"/>
</dbReference>
<evidence type="ECO:0000313" key="2">
    <source>
        <dbReference type="Proteomes" id="UP000613113"/>
    </source>
</evidence>
<evidence type="ECO:0000313" key="1">
    <source>
        <dbReference type="EMBL" id="MBC3884517.1"/>
    </source>
</evidence>
<comment type="caution">
    <text evidence="1">The sequence shown here is derived from an EMBL/GenBank/DDBJ whole genome shotgun (WGS) entry which is preliminary data.</text>
</comment>
<name>A0ABR6YKT7_9BURK</name>
<dbReference type="RefSeq" id="WP_186862149.1">
    <property type="nucleotide sequence ID" value="NZ_JACOGC010000002.1"/>
</dbReference>
<keyword evidence="2" id="KW-1185">Reference proteome</keyword>
<dbReference type="Proteomes" id="UP000613113">
    <property type="component" value="Unassembled WGS sequence"/>
</dbReference>
<proteinExistence type="predicted"/>
<accession>A0ABR6YKT7</accession>
<gene>
    <name evidence="1" type="ORF">H8K27_05170</name>
</gene>
<protein>
    <recommendedName>
        <fullName evidence="3">DDE family transposase</fullName>
    </recommendedName>
</protein>
<evidence type="ECO:0008006" key="3">
    <source>
        <dbReference type="Google" id="ProtNLM"/>
    </source>
</evidence>
<reference evidence="1 2" key="1">
    <citation type="submission" date="2020-08" db="EMBL/GenBank/DDBJ databases">
        <title>Novel species isolated from subtropical streams in China.</title>
        <authorList>
            <person name="Lu H."/>
        </authorList>
    </citation>
    <scope>NUCLEOTIDE SEQUENCE [LARGE SCALE GENOMIC DNA]</scope>
    <source>
        <strain evidence="1 2">FT31W</strain>
    </source>
</reference>
<sequence length="94" mass="10596">MQGFLANTLHHLGTQKVALLRADSGFPDRAFLENLEWQNLNYIIALLQTHPLQRALVDARGWWTLLDEQGDIVLKALNSAVSAIRPRPGQSHTR</sequence>